<organism evidence="1">
    <name type="scientific">marine sediment metagenome</name>
    <dbReference type="NCBI Taxonomy" id="412755"/>
    <lineage>
        <taxon>unclassified sequences</taxon>
        <taxon>metagenomes</taxon>
        <taxon>ecological metagenomes</taxon>
    </lineage>
</organism>
<reference evidence="1" key="1">
    <citation type="journal article" date="2015" name="Nature">
        <title>Complex archaea that bridge the gap between prokaryotes and eukaryotes.</title>
        <authorList>
            <person name="Spang A."/>
            <person name="Saw J.H."/>
            <person name="Jorgensen S.L."/>
            <person name="Zaremba-Niedzwiedzka K."/>
            <person name="Martijn J."/>
            <person name="Lind A.E."/>
            <person name="van Eijk R."/>
            <person name="Schleper C."/>
            <person name="Guy L."/>
            <person name="Ettema T.J."/>
        </authorList>
    </citation>
    <scope>NUCLEOTIDE SEQUENCE</scope>
</reference>
<sequence>DMLALTGACFMTRRVLWDQLGGFQEVYGAGTFEDMDFCFGVRSLGGRIVFLPSARATHYVGGSIKQGAGQQGFPLTVNETIFKGRWAQLLAWDEWNIW</sequence>
<proteinExistence type="predicted"/>
<protein>
    <recommendedName>
        <fullName evidence="2">Glycosyltransferase 2-like domain-containing protein</fullName>
    </recommendedName>
</protein>
<evidence type="ECO:0008006" key="2">
    <source>
        <dbReference type="Google" id="ProtNLM"/>
    </source>
</evidence>
<dbReference type="EMBL" id="LAZR01036394">
    <property type="protein sequence ID" value="KKL24954.1"/>
    <property type="molecule type" value="Genomic_DNA"/>
</dbReference>
<dbReference type="PANTHER" id="PTHR43179:SF7">
    <property type="entry name" value="RHAMNOSYLTRANSFERASE WBBL"/>
    <property type="match status" value="1"/>
</dbReference>
<comment type="caution">
    <text evidence="1">The sequence shown here is derived from an EMBL/GenBank/DDBJ whole genome shotgun (WGS) entry which is preliminary data.</text>
</comment>
<dbReference type="InterPro" id="IPR029044">
    <property type="entry name" value="Nucleotide-diphossugar_trans"/>
</dbReference>
<accession>A0A0F9BSL3</accession>
<dbReference type="Pfam" id="PF13641">
    <property type="entry name" value="Glyco_tranf_2_3"/>
    <property type="match status" value="1"/>
</dbReference>
<evidence type="ECO:0000313" key="1">
    <source>
        <dbReference type="EMBL" id="KKL24954.1"/>
    </source>
</evidence>
<dbReference type="SUPFAM" id="SSF53448">
    <property type="entry name" value="Nucleotide-diphospho-sugar transferases"/>
    <property type="match status" value="1"/>
</dbReference>
<name>A0A0F9BSL3_9ZZZZ</name>
<dbReference type="Gene3D" id="3.90.550.10">
    <property type="entry name" value="Spore Coat Polysaccharide Biosynthesis Protein SpsA, Chain A"/>
    <property type="match status" value="1"/>
</dbReference>
<dbReference type="PANTHER" id="PTHR43179">
    <property type="entry name" value="RHAMNOSYLTRANSFERASE WBBL"/>
    <property type="match status" value="1"/>
</dbReference>
<feature type="non-terminal residue" evidence="1">
    <location>
        <position position="1"/>
    </location>
</feature>
<gene>
    <name evidence="1" type="ORF">LCGC14_2410190</name>
</gene>
<dbReference type="AlphaFoldDB" id="A0A0F9BSL3"/>